<evidence type="ECO:0000313" key="2">
    <source>
        <dbReference type="Proteomes" id="UP000825100"/>
    </source>
</evidence>
<keyword evidence="1" id="KW-0614">Plasmid</keyword>
<sequence>MLLGIILAVISGVTVIALALKKALDACTLVVIAWKNLIKTIKK</sequence>
<dbReference type="Proteomes" id="UP000825100">
    <property type="component" value="Plasmid WDN19_con2"/>
</dbReference>
<geneLocation type="plasmid" evidence="1 2">
    <name>WDN19_con2</name>
</geneLocation>
<organism evidence="1 2">
    <name type="scientific">Latilactobacillus curvatus</name>
    <name type="common">Lactobacillus curvatus</name>
    <dbReference type="NCBI Taxonomy" id="28038"/>
    <lineage>
        <taxon>Bacteria</taxon>
        <taxon>Bacillati</taxon>
        <taxon>Bacillota</taxon>
        <taxon>Bacilli</taxon>
        <taxon>Lactobacillales</taxon>
        <taxon>Lactobacillaceae</taxon>
        <taxon>Latilactobacillus</taxon>
    </lineage>
</organism>
<dbReference type="RefSeq" id="WP_260332698.1">
    <property type="nucleotide sequence ID" value="NZ_AP024686.1"/>
</dbReference>
<keyword evidence="2" id="KW-1185">Reference proteome</keyword>
<evidence type="ECO:0000313" key="1">
    <source>
        <dbReference type="EMBL" id="BCX31495.1"/>
    </source>
</evidence>
<accession>A0ABN6GKV5</accession>
<dbReference type="EMBL" id="AP024686">
    <property type="protein sequence ID" value="BCX31495.1"/>
    <property type="molecule type" value="Genomic_DNA"/>
</dbReference>
<protein>
    <submittedName>
        <fullName evidence="1">Uncharacterized protein</fullName>
    </submittedName>
</protein>
<name>A0ABN6GKV5_LATCU</name>
<proteinExistence type="predicted"/>
<gene>
    <name evidence="1" type="ORF">LTWDN19_20620</name>
</gene>
<reference evidence="1 2" key="1">
    <citation type="submission" date="2021-05" db="EMBL/GenBank/DDBJ databases">
        <title>Complete Genome Sequence of Latilactobacillus sp. Strain WDN19, a High D-Aspartate-producing Lactic Acid Bacterium Isolated from a Japanese Pickle.</title>
        <authorList>
            <person name="Kajitani K."/>
            <person name="Takahashi S."/>
        </authorList>
    </citation>
    <scope>NUCLEOTIDE SEQUENCE [LARGE SCALE GENOMIC DNA]</scope>
    <source>
        <strain evidence="1 2">WDN19</strain>
        <plasmid evidence="1 2">WDN19_con2</plasmid>
    </source>
</reference>